<proteinExistence type="predicted"/>
<feature type="compositionally biased region" description="Low complexity" evidence="1">
    <location>
        <begin position="451"/>
        <end position="461"/>
    </location>
</feature>
<evidence type="ECO:0000256" key="1">
    <source>
        <dbReference type="SAM" id="MobiDB-lite"/>
    </source>
</evidence>
<organism evidence="2 3">
    <name type="scientific">Kwoniella mangroviensis CBS 10435</name>
    <dbReference type="NCBI Taxonomy" id="1331196"/>
    <lineage>
        <taxon>Eukaryota</taxon>
        <taxon>Fungi</taxon>
        <taxon>Dikarya</taxon>
        <taxon>Basidiomycota</taxon>
        <taxon>Agaricomycotina</taxon>
        <taxon>Tremellomycetes</taxon>
        <taxon>Tremellales</taxon>
        <taxon>Cryptococcaceae</taxon>
        <taxon>Kwoniella</taxon>
    </lineage>
</organism>
<evidence type="ECO:0000313" key="2">
    <source>
        <dbReference type="EMBL" id="OCF56917.1"/>
    </source>
</evidence>
<feature type="region of interest" description="Disordered" evidence="1">
    <location>
        <begin position="70"/>
        <end position="101"/>
    </location>
</feature>
<reference evidence="2 3" key="1">
    <citation type="submission" date="2013-07" db="EMBL/GenBank/DDBJ databases">
        <title>The Genome Sequence of Kwoniella mangroviensis CBS10435.</title>
        <authorList>
            <consortium name="The Broad Institute Genome Sequencing Platform"/>
            <person name="Cuomo C."/>
            <person name="Litvintseva A."/>
            <person name="Chen Y."/>
            <person name="Heitman J."/>
            <person name="Sun S."/>
            <person name="Springer D."/>
            <person name="Dromer F."/>
            <person name="Young S.K."/>
            <person name="Zeng Q."/>
            <person name="Gargeya S."/>
            <person name="Fitzgerald M."/>
            <person name="Abouelleil A."/>
            <person name="Alvarado L."/>
            <person name="Berlin A.M."/>
            <person name="Chapman S.B."/>
            <person name="Dewar J."/>
            <person name="Goldberg J."/>
            <person name="Griggs A."/>
            <person name="Gujja S."/>
            <person name="Hansen M."/>
            <person name="Howarth C."/>
            <person name="Imamovic A."/>
            <person name="Larimer J."/>
            <person name="McCowan C."/>
            <person name="Murphy C."/>
            <person name="Pearson M."/>
            <person name="Priest M."/>
            <person name="Roberts A."/>
            <person name="Saif S."/>
            <person name="Shea T."/>
            <person name="Sykes S."/>
            <person name="Wortman J."/>
            <person name="Nusbaum C."/>
            <person name="Birren B."/>
        </authorList>
    </citation>
    <scope>NUCLEOTIDE SEQUENCE [LARGE SCALE GENOMIC DNA]</scope>
    <source>
        <strain evidence="2 3">CBS 10435</strain>
    </source>
</reference>
<feature type="region of interest" description="Disordered" evidence="1">
    <location>
        <begin position="148"/>
        <end position="171"/>
    </location>
</feature>
<protein>
    <submittedName>
        <fullName evidence="2">Uncharacterized protein</fullName>
    </submittedName>
</protein>
<feature type="compositionally biased region" description="Polar residues" evidence="1">
    <location>
        <begin position="90"/>
        <end position="101"/>
    </location>
</feature>
<dbReference type="EMBL" id="KI669464">
    <property type="protein sequence ID" value="OCF56917.1"/>
    <property type="molecule type" value="Genomic_DNA"/>
</dbReference>
<dbReference type="Proteomes" id="UP000092583">
    <property type="component" value="Unassembled WGS sequence"/>
</dbReference>
<gene>
    <name evidence="2" type="ORF">L486_05773</name>
</gene>
<evidence type="ECO:0000313" key="3">
    <source>
        <dbReference type="Proteomes" id="UP000092583"/>
    </source>
</evidence>
<dbReference type="OrthoDB" id="10532764at2759"/>
<reference evidence="3" key="2">
    <citation type="submission" date="2013-12" db="EMBL/GenBank/DDBJ databases">
        <title>Evolution of pathogenesis and genome organization in the Tremellales.</title>
        <authorList>
            <person name="Cuomo C."/>
            <person name="Litvintseva A."/>
            <person name="Heitman J."/>
            <person name="Chen Y."/>
            <person name="Sun S."/>
            <person name="Springer D."/>
            <person name="Dromer F."/>
            <person name="Young S."/>
            <person name="Zeng Q."/>
            <person name="Chapman S."/>
            <person name="Gujja S."/>
            <person name="Saif S."/>
            <person name="Birren B."/>
        </authorList>
    </citation>
    <scope>NUCLEOTIDE SEQUENCE [LARGE SCALE GENOMIC DNA]</scope>
    <source>
        <strain evidence="3">CBS 10435</strain>
    </source>
</reference>
<keyword evidence="3" id="KW-1185">Reference proteome</keyword>
<sequence length="508" mass="57386">MALDSISIPFQQDSTTWKNPLWEGTLDPITPSDQVQKLRSTMNELRWNTNMGLTSFGEVPTLYSYSHRAHDYKQPSPTPSTLESKLASVPTRSLSGTTIAPSIRSSSRATIEWADNQVSFKEPQYPVDLPDELPLLSENAATQNITHRVDDDSGHQQQQQQRQSNENRETVYDSLSHRIRTNFDEYVNEPLSPLSTSPSPSMILTLPDATEIEFREQNDEQSNISTRKRSHSRSVCIKKRGQEHIEVPGIDEGFWQLPTSSITNTIQKNTQVSSENRPNDLIAQMVNCGLSQDERQFISLLTGSRLRSRSSSNKTDTSQCWKYNGRDVIPQDDILGQLAKSAFDASMEYRTNMRKPVDSYTRMFNQCCTVQGSEMYNRLKELKGKVSMYDTMDNQILPVVHGEVNSRSKELEDGERPSYDNVVKDRFVNGGGFDLIDSNYITVIHNPQEYTSSTSTSTSSHSIDHDGLNPSSRRKGRGFLSRPILTVKEARSHSKTCSDAIALTLQKR</sequence>
<feature type="region of interest" description="Disordered" evidence="1">
    <location>
        <begin position="450"/>
        <end position="480"/>
    </location>
</feature>
<dbReference type="AlphaFoldDB" id="A0A1B9IN13"/>
<accession>A0A1B9IN13</accession>
<name>A0A1B9IN13_9TREE</name>